<comment type="caution">
    <text evidence="2">The sequence shown here is derived from an EMBL/GenBank/DDBJ whole genome shotgun (WGS) entry which is preliminary data.</text>
</comment>
<dbReference type="InterPro" id="IPR036224">
    <property type="entry name" value="GINS_bundle-like_dom_sf"/>
</dbReference>
<organism evidence="2 3">
    <name type="scientific">Candidatus Terraquivivens tikiterensis</name>
    <dbReference type="NCBI Taxonomy" id="1980982"/>
    <lineage>
        <taxon>Archaea</taxon>
        <taxon>Nitrososphaerota</taxon>
        <taxon>Candidatus Wolframiiraptoraceae</taxon>
        <taxon>Candidatus Terraquivivens</taxon>
    </lineage>
</organism>
<name>A0A2R7Y0X2_9ARCH</name>
<dbReference type="SUPFAM" id="SSF158573">
    <property type="entry name" value="GINS helical bundle-like"/>
    <property type="match status" value="1"/>
</dbReference>
<evidence type="ECO:0000313" key="3">
    <source>
        <dbReference type="Proteomes" id="UP000244066"/>
    </source>
</evidence>
<evidence type="ECO:0000313" key="2">
    <source>
        <dbReference type="EMBL" id="PUA31190.1"/>
    </source>
</evidence>
<evidence type="ECO:0000259" key="1">
    <source>
        <dbReference type="Pfam" id="PF05916"/>
    </source>
</evidence>
<proteinExistence type="predicted"/>
<gene>
    <name evidence="2" type="ORF">B9J98_07265</name>
</gene>
<dbReference type="CDD" id="cd11714">
    <property type="entry name" value="GINS_A_archaea"/>
    <property type="match status" value="1"/>
</dbReference>
<dbReference type="Proteomes" id="UP000244066">
    <property type="component" value="Unassembled WGS sequence"/>
</dbReference>
<reference evidence="2 3" key="1">
    <citation type="submission" date="2017-04" db="EMBL/GenBank/DDBJ databases">
        <title>Draft Aigarchaeota genome from a New Zealand hot spring.</title>
        <authorList>
            <person name="Reysenbach A.-L."/>
            <person name="Donaho J.A."/>
            <person name="Gerhart J."/>
            <person name="Kelley J.F."/>
            <person name="Kouba K."/>
            <person name="Podar M."/>
            <person name="Stott M."/>
        </authorList>
    </citation>
    <scope>NUCLEOTIDE SEQUENCE [LARGE SCALE GENOMIC DNA]</scope>
    <source>
        <strain evidence="2">NZ13_MG1</strain>
    </source>
</reference>
<dbReference type="Pfam" id="PF05916">
    <property type="entry name" value="Sld5"/>
    <property type="match status" value="1"/>
</dbReference>
<dbReference type="AlphaFoldDB" id="A0A2R7Y0X2"/>
<accession>A0A2R7Y0X2</accession>
<dbReference type="Gene3D" id="1.20.58.2050">
    <property type="match status" value="1"/>
</dbReference>
<feature type="domain" description="GINS subunit" evidence="1">
    <location>
        <begin position="78"/>
        <end position="176"/>
    </location>
</feature>
<dbReference type="InterPro" id="IPR038437">
    <property type="entry name" value="GINS_Psf3_sf"/>
</dbReference>
<sequence length="189" mass="21992">MMSTGLWLSSLGDLLREVEVEYMNSYCKVVLLRDVPRLEVMGTTIENLKQGNVLQLRKWVADKLVEMGVARFLELSVDTNYLSQLLWRERNNTADLQEVPKYFYMETRRLIEEASRVSKERAEEIRRRLMDIASLRLLKLLSYAAKRVRPATASRMTPEESLLFEQVIRLVNEWLSYVCPAQQGEDAGT</sequence>
<protein>
    <recommendedName>
        <fullName evidence="1">GINS subunit domain-containing protein</fullName>
    </recommendedName>
</protein>
<dbReference type="InterPro" id="IPR021151">
    <property type="entry name" value="GINS_A"/>
</dbReference>
<dbReference type="EMBL" id="NDWU01000023">
    <property type="protein sequence ID" value="PUA31190.1"/>
    <property type="molecule type" value="Genomic_DNA"/>
</dbReference>